<keyword evidence="8" id="KW-0957">Chromoplast</keyword>
<sequence length="460" mass="51645">MRVAIAGAGLAGLACAKYLVDAGHTPLVYEARDVLGGKVAAWKDKDGDWYETGLHIFFGAYPNMLQLFKELDIENRLQWKSHSMIFNQSEEPGTYSRFDFPDIPAPIHGVAAILGNNDMLSWSEKISFGLGLVPAMLRGQGYVEECDQYSWTEWLNIHNIPERVNDEVFLAMSKALNFINPEEISATVVLTALNRFLQEKNGSKMAFLDGPPPERLCEPIVEYIRSLGGEVYTNTPLKEINLNSDGKIAGFSIAGIKGNQHQFVEADVYVSALPVDSFKLLLPESWKKKEFFSKLAKLRGVPVINLHLWFDRKLTDIDHLLFSRSPLLSVYADMSITCKSYESSDCSMLELVFAPAKEWISRSDEDIIEATLDELKKLFPLHFTGEDQAQLCKFKVVKTPLSVYKTIPGCQQLRPNQKTPIPNFFLAGDYTMQRYLASMEGAVLSGKLCAQIVSEEMLMT</sequence>
<comment type="pathway">
    <text evidence="3">Carotenoid biosynthesis; lycopene biosynthesis.</text>
</comment>
<dbReference type="InterPro" id="IPR050464">
    <property type="entry name" value="Zeta_carotene_desat/Oxidored"/>
</dbReference>
<proteinExistence type="inferred from homology"/>
<evidence type="ECO:0000256" key="6">
    <source>
        <dbReference type="ARBA" id="ARBA00017354"/>
    </source>
</evidence>
<dbReference type="NCBIfam" id="TIGR02731">
    <property type="entry name" value="phytoene_desat"/>
    <property type="match status" value="1"/>
</dbReference>
<evidence type="ECO:0000256" key="11">
    <source>
        <dbReference type="ARBA" id="ARBA00031986"/>
    </source>
</evidence>
<dbReference type="Pfam" id="PF01593">
    <property type="entry name" value="Amino_oxidase"/>
    <property type="match status" value="1"/>
</dbReference>
<reference evidence="15" key="1">
    <citation type="submission" date="2017-10" db="EMBL/GenBank/DDBJ databases">
        <title>Paulinella longichromatophora chromatophore genome.</title>
        <authorList>
            <person name="Lhee D."/>
            <person name="Yoon H.S."/>
        </authorList>
    </citation>
    <scope>NUCLEOTIDE SEQUENCE</scope>
</reference>
<dbReference type="Gene3D" id="3.50.50.60">
    <property type="entry name" value="FAD/NAD(P)-binding domain"/>
    <property type="match status" value="1"/>
</dbReference>
<gene>
    <name evidence="15" type="primary">pds</name>
    <name evidence="15" type="ORF">PLO_310</name>
</gene>
<evidence type="ECO:0000256" key="7">
    <source>
        <dbReference type="ARBA" id="ARBA00022746"/>
    </source>
</evidence>
<evidence type="ECO:0000256" key="12">
    <source>
        <dbReference type="ARBA" id="ARBA00032363"/>
    </source>
</evidence>
<evidence type="ECO:0000256" key="10">
    <source>
        <dbReference type="ARBA" id="ARBA00023136"/>
    </source>
</evidence>
<feature type="domain" description="Amine oxidase" evidence="14">
    <location>
        <begin position="10"/>
        <end position="453"/>
    </location>
</feature>
<keyword evidence="7" id="KW-0125">Carotenoid biosynthesis</keyword>
<evidence type="ECO:0000256" key="1">
    <source>
        <dbReference type="ARBA" id="ARBA00004170"/>
    </source>
</evidence>
<evidence type="ECO:0000256" key="3">
    <source>
        <dbReference type="ARBA" id="ARBA00004900"/>
    </source>
</evidence>
<evidence type="ECO:0000256" key="13">
    <source>
        <dbReference type="ARBA" id="ARBA00049319"/>
    </source>
</evidence>
<dbReference type="GO" id="GO:0016020">
    <property type="term" value="C:membrane"/>
    <property type="evidence" value="ECO:0007669"/>
    <property type="project" value="UniProtKB-SubCell"/>
</dbReference>
<dbReference type="GO" id="GO:0016166">
    <property type="term" value="F:phytoene dehydrogenase activity"/>
    <property type="evidence" value="ECO:0007669"/>
    <property type="project" value="InterPro"/>
</dbReference>
<dbReference type="PANTHER" id="PTHR42923:SF45">
    <property type="entry name" value="15-CIS-PHYTOENE DESATURASE, CHLOROPLASTIC_CHROMOPLASTIC"/>
    <property type="match status" value="1"/>
</dbReference>
<accession>A0A2H4ZP44</accession>
<dbReference type="SUPFAM" id="SSF51905">
    <property type="entry name" value="FAD/NAD(P)-binding domain"/>
    <property type="match status" value="1"/>
</dbReference>
<dbReference type="PANTHER" id="PTHR42923">
    <property type="entry name" value="PROTOPORPHYRINOGEN OXIDASE"/>
    <property type="match status" value="1"/>
</dbReference>
<dbReference type="AlphaFoldDB" id="A0A2H4ZP44"/>
<keyword evidence="9" id="KW-0560">Oxidoreductase</keyword>
<dbReference type="PROSITE" id="PS51257">
    <property type="entry name" value="PROKAR_LIPOPROTEIN"/>
    <property type="match status" value="1"/>
</dbReference>
<dbReference type="FunFam" id="3.50.50.60:FF:000091">
    <property type="entry name" value="15-cis-phytoene desaturase, chloroplastic/chromoplastic"/>
    <property type="match status" value="1"/>
</dbReference>
<dbReference type="InterPro" id="IPR036188">
    <property type="entry name" value="FAD/NAD-bd_sf"/>
</dbReference>
<dbReference type="UniPathway" id="UPA00803"/>
<evidence type="ECO:0000256" key="8">
    <source>
        <dbReference type="ARBA" id="ARBA00022904"/>
    </source>
</evidence>
<dbReference type="GO" id="GO:0016117">
    <property type="term" value="P:carotenoid biosynthetic process"/>
    <property type="evidence" value="ECO:0007669"/>
    <property type="project" value="UniProtKB-KW"/>
</dbReference>
<keyword evidence="10" id="KW-0472">Membrane</keyword>
<comment type="catalytic activity">
    <reaction evidence="13">
        <text>2 a plastoquinone + 15-cis-phytoene = 9,9',15-tri-cis-zeta-carotene + 2 a plastoquinol</text>
        <dbReference type="Rhea" id="RHEA:30287"/>
        <dbReference type="Rhea" id="RHEA-COMP:9561"/>
        <dbReference type="Rhea" id="RHEA-COMP:9562"/>
        <dbReference type="ChEBI" id="CHEBI:17757"/>
        <dbReference type="ChEBI" id="CHEBI:27787"/>
        <dbReference type="ChEBI" id="CHEBI:48717"/>
        <dbReference type="ChEBI" id="CHEBI:62192"/>
        <dbReference type="EC" id="1.3.5.5"/>
    </reaction>
</comment>
<evidence type="ECO:0000256" key="9">
    <source>
        <dbReference type="ARBA" id="ARBA00023002"/>
    </source>
</evidence>
<dbReference type="InterPro" id="IPR014102">
    <property type="entry name" value="Phytoene_desaturase"/>
</dbReference>
<organism evidence="15">
    <name type="scientific">Paulinella longichromatophora</name>
    <dbReference type="NCBI Taxonomy" id="1708747"/>
    <lineage>
        <taxon>Eukaryota</taxon>
        <taxon>Sar</taxon>
        <taxon>Rhizaria</taxon>
        <taxon>Cercozoa</taxon>
        <taxon>Imbricatea</taxon>
        <taxon>Silicofilosea</taxon>
        <taxon>Euglyphida</taxon>
        <taxon>Paulinellidae</taxon>
        <taxon>Paulinella</taxon>
    </lineage>
</organism>
<evidence type="ECO:0000256" key="4">
    <source>
        <dbReference type="ARBA" id="ARBA00006046"/>
    </source>
</evidence>
<evidence type="ECO:0000313" key="15">
    <source>
        <dbReference type="EMBL" id="AUG32307.1"/>
    </source>
</evidence>
<dbReference type="EC" id="1.3.5.5" evidence="5"/>
<protein>
    <recommendedName>
        <fullName evidence="6">15-cis-phytoene desaturase, chloroplastic/chromoplastic</fullName>
        <ecNumber evidence="5">1.3.5.5</ecNumber>
    </recommendedName>
    <alternativeName>
        <fullName evidence="11">Phytoene dehydrogenase</fullName>
    </alternativeName>
    <alternativeName>
        <fullName evidence="12">Phytoene desaturase</fullName>
    </alternativeName>
</protein>
<evidence type="ECO:0000259" key="14">
    <source>
        <dbReference type="Pfam" id="PF01593"/>
    </source>
</evidence>
<evidence type="ECO:0000256" key="2">
    <source>
        <dbReference type="ARBA" id="ARBA00004260"/>
    </source>
</evidence>
<dbReference type="InterPro" id="IPR002937">
    <property type="entry name" value="Amino_oxidase"/>
</dbReference>
<keyword evidence="15" id="KW-0934">Plastid</keyword>
<comment type="similarity">
    <text evidence="4">Belongs to the carotenoid/retinoid oxidoreductase family.</text>
</comment>
<evidence type="ECO:0000256" key="5">
    <source>
        <dbReference type="ARBA" id="ARBA00012789"/>
    </source>
</evidence>
<comment type="subcellular location">
    <subcellularLocation>
        <location evidence="1">Membrane</location>
        <topology evidence="1">Peripheral membrane protein</topology>
    </subcellularLocation>
    <subcellularLocation>
        <location evidence="2">Plastid</location>
        <location evidence="2">Chromoplast</location>
    </subcellularLocation>
</comment>
<geneLocation type="plastid" evidence="15"/>
<dbReference type="EMBL" id="MG264610">
    <property type="protein sequence ID" value="AUG32307.1"/>
    <property type="molecule type" value="Genomic_DNA"/>
</dbReference>
<name>A0A2H4ZP44_9EUKA</name>